<name>A0A1W6SL00_9PROT</name>
<dbReference type="AlphaFoldDB" id="A0A1W6SL00"/>
<dbReference type="EMBL" id="CP021106">
    <property type="protein sequence ID" value="ARO86469.1"/>
    <property type="molecule type" value="Genomic_DNA"/>
</dbReference>
<gene>
    <name evidence="2" type="ORF">EBAPG3_000995</name>
</gene>
<accession>A0A1W6SL00</accession>
<dbReference type="Proteomes" id="UP000012179">
    <property type="component" value="Chromosome"/>
</dbReference>
<protein>
    <recommendedName>
        <fullName evidence="4">DUF2946 domain-containing protein</fullName>
    </recommendedName>
</protein>
<evidence type="ECO:0000256" key="1">
    <source>
        <dbReference type="SAM" id="Phobius"/>
    </source>
</evidence>
<keyword evidence="1" id="KW-0812">Transmembrane</keyword>
<dbReference type="KEGG" id="nlc:EBAPG3_000995"/>
<keyword evidence="1" id="KW-0472">Membrane</keyword>
<evidence type="ECO:0008006" key="4">
    <source>
        <dbReference type="Google" id="ProtNLM"/>
    </source>
</evidence>
<feature type="transmembrane region" description="Helical" evidence="1">
    <location>
        <begin position="60"/>
        <end position="81"/>
    </location>
</feature>
<dbReference type="eggNOG" id="ENOG50315UM">
    <property type="taxonomic scope" value="Bacteria"/>
</dbReference>
<evidence type="ECO:0000313" key="2">
    <source>
        <dbReference type="EMBL" id="ARO86469.1"/>
    </source>
</evidence>
<organism evidence="2 3">
    <name type="scientific">Nitrosospira lacus</name>
    <dbReference type="NCBI Taxonomy" id="1288494"/>
    <lineage>
        <taxon>Bacteria</taxon>
        <taxon>Pseudomonadati</taxon>
        <taxon>Pseudomonadota</taxon>
        <taxon>Betaproteobacteria</taxon>
        <taxon>Nitrosomonadales</taxon>
        <taxon>Nitrosomonadaceae</taxon>
        <taxon>Nitrosospira</taxon>
    </lineage>
</organism>
<evidence type="ECO:0000313" key="3">
    <source>
        <dbReference type="Proteomes" id="UP000012179"/>
    </source>
</evidence>
<sequence>MGVRKGLFLILVLMFSFVPVFQATHALTHIDSIGAAQADDHGQNETGADSDLDRICLDCLALSAFSIIPLIVIPLFLDQIARQLPSLLKFRHVLLDFSFPYLTRAPPQA</sequence>
<keyword evidence="3" id="KW-1185">Reference proteome</keyword>
<proteinExistence type="predicted"/>
<keyword evidence="1" id="KW-1133">Transmembrane helix</keyword>
<reference evidence="2 3" key="1">
    <citation type="journal article" date="2015" name="Int. J. Syst. Evol. Microbiol.">
        <title>Nitrosospira lacus sp. nov., a psychrotolerant, ammonia-oxidizing bacterium from sandy lake sediment.</title>
        <authorList>
            <person name="Urakawa H."/>
            <person name="Garcia J.C."/>
            <person name="Nielsen J.L."/>
            <person name="Le V.Q."/>
            <person name="Kozlowski J.A."/>
            <person name="Stein L.Y."/>
            <person name="Lim C.K."/>
            <person name="Pommerening-Roser A."/>
            <person name="Martens-Habbena W."/>
            <person name="Stahl D.A."/>
            <person name="Klotz M.G."/>
        </authorList>
    </citation>
    <scope>NUCLEOTIDE SEQUENCE [LARGE SCALE GENOMIC DNA]</scope>
    <source>
        <strain evidence="2 3">APG3</strain>
    </source>
</reference>